<proteinExistence type="predicted"/>
<organism evidence="2 3">
    <name type="scientific">candidate division LCP-89 bacterium B3_LCP</name>
    <dbReference type="NCBI Taxonomy" id="2012998"/>
    <lineage>
        <taxon>Bacteria</taxon>
        <taxon>Pseudomonadati</taxon>
        <taxon>Bacteria division LCP-89</taxon>
    </lineage>
</organism>
<evidence type="ECO:0000256" key="1">
    <source>
        <dbReference type="SAM" id="Phobius"/>
    </source>
</evidence>
<feature type="transmembrane region" description="Helical" evidence="1">
    <location>
        <begin position="12"/>
        <end position="30"/>
    </location>
</feature>
<reference evidence="2 3" key="1">
    <citation type="submission" date="2017-06" db="EMBL/GenBank/DDBJ databases">
        <title>Novel microbial phyla capable of carbon fixation and sulfur reduction in deep-sea sediments.</title>
        <authorList>
            <person name="Huang J."/>
            <person name="Baker B."/>
            <person name="Wang Y."/>
        </authorList>
    </citation>
    <scope>NUCLEOTIDE SEQUENCE [LARGE SCALE GENOMIC DNA]</scope>
    <source>
        <strain evidence="2">B3_LCP</strain>
    </source>
</reference>
<sequence length="135" mass="14837">MNLYNKTVRKLILATLAGGFGMWIVAGLWHNLIMPTLYKDTHASHEGIGIMLVAYIVLAAIMAYIYPLGYKGGKPVLEGLRFGIIIGILWVFPHELAMAGAHEGKSIIYVFRNAGWHIIEQGIGGIIIGLIHGKR</sequence>
<gene>
    <name evidence="2" type="ORF">CEE37_09255</name>
</gene>
<name>A0A532UZV5_UNCL8</name>
<accession>A0A532UZV5</accession>
<keyword evidence="1" id="KW-1133">Transmembrane helix</keyword>
<dbReference type="Proteomes" id="UP000319619">
    <property type="component" value="Unassembled WGS sequence"/>
</dbReference>
<keyword evidence="1" id="KW-0812">Transmembrane</keyword>
<evidence type="ECO:0000313" key="3">
    <source>
        <dbReference type="Proteomes" id="UP000319619"/>
    </source>
</evidence>
<evidence type="ECO:0008006" key="4">
    <source>
        <dbReference type="Google" id="ProtNLM"/>
    </source>
</evidence>
<feature type="transmembrane region" description="Helical" evidence="1">
    <location>
        <begin position="50"/>
        <end position="70"/>
    </location>
</feature>
<protein>
    <recommendedName>
        <fullName evidence="4">DUF1761 domain-containing protein</fullName>
    </recommendedName>
</protein>
<dbReference type="EMBL" id="NJBN01000005">
    <property type="protein sequence ID" value="TKJ40490.1"/>
    <property type="molecule type" value="Genomic_DNA"/>
</dbReference>
<comment type="caution">
    <text evidence="2">The sequence shown here is derived from an EMBL/GenBank/DDBJ whole genome shotgun (WGS) entry which is preliminary data.</text>
</comment>
<dbReference type="AlphaFoldDB" id="A0A532UZV5"/>
<evidence type="ECO:0000313" key="2">
    <source>
        <dbReference type="EMBL" id="TKJ40490.1"/>
    </source>
</evidence>
<keyword evidence="1" id="KW-0472">Membrane</keyword>
<feature type="transmembrane region" description="Helical" evidence="1">
    <location>
        <begin position="114"/>
        <end position="133"/>
    </location>
</feature>
<feature type="transmembrane region" description="Helical" evidence="1">
    <location>
        <begin position="82"/>
        <end position="102"/>
    </location>
</feature>